<protein>
    <submittedName>
        <fullName evidence="9">Starch-binding associating with outer membrane</fullName>
    </submittedName>
</protein>
<accession>A0A521E234</accession>
<dbReference type="InterPro" id="IPR011990">
    <property type="entry name" value="TPR-like_helical_dom_sf"/>
</dbReference>
<dbReference type="InterPro" id="IPR012944">
    <property type="entry name" value="SusD_RagB_dom"/>
</dbReference>
<evidence type="ECO:0000256" key="6">
    <source>
        <dbReference type="SAM" id="SignalP"/>
    </source>
</evidence>
<comment type="similarity">
    <text evidence="2">Belongs to the SusD family.</text>
</comment>
<evidence type="ECO:0000256" key="1">
    <source>
        <dbReference type="ARBA" id="ARBA00004442"/>
    </source>
</evidence>
<evidence type="ECO:0000256" key="3">
    <source>
        <dbReference type="ARBA" id="ARBA00022729"/>
    </source>
</evidence>
<dbReference type="InterPro" id="IPR033985">
    <property type="entry name" value="SusD-like_N"/>
</dbReference>
<organism evidence="9 10">
    <name type="scientific">Saccharicrinis carchari</name>
    <dbReference type="NCBI Taxonomy" id="1168039"/>
    <lineage>
        <taxon>Bacteria</taxon>
        <taxon>Pseudomonadati</taxon>
        <taxon>Bacteroidota</taxon>
        <taxon>Bacteroidia</taxon>
        <taxon>Marinilabiliales</taxon>
        <taxon>Marinilabiliaceae</taxon>
        <taxon>Saccharicrinis</taxon>
    </lineage>
</organism>
<proteinExistence type="inferred from homology"/>
<evidence type="ECO:0000256" key="4">
    <source>
        <dbReference type="ARBA" id="ARBA00023136"/>
    </source>
</evidence>
<dbReference type="Gene3D" id="1.25.40.390">
    <property type="match status" value="1"/>
</dbReference>
<evidence type="ECO:0000259" key="7">
    <source>
        <dbReference type="Pfam" id="PF07980"/>
    </source>
</evidence>
<sequence>MKPTKYIFFIIFIFSLSHLSAQDSLFIFMDGNTLDKYAEAEVDSMKLNNSNTTPDRFIIYHNNGLFNHYYTPVTDSIVFNWQKPALTQDSILKRLDDAYHILYFDSYADYHYNSIVLMSDVRSDDIFKGGGDAGDQRQLYKLSQFDTSEGALGGLWRIYYEGINRCNYILSSLDEVVDGEPVVLESVRSETLFLRAYYLHWLWKFWGDVFYTENPFKDPYSQNLYEANEIYTIIMQDIDAIIDAGNLPMKLEQNDTRASRAATLMLKARVVMYQRDESRYAEVLGDMNTIIDSKQFGLLPKFADIWPREGEFCVESIFEVNHRSDPGKDWGDSWVGYGTNLPAFCSPSNLTGSDQLSGINNYKGGWGFGPVRPELVDIFENGDGRLAASVNYFSNGTYTPRFQNTGYFLAKYAARENYNDAPFGQDLNFENNLRIFRYAEVLLNAAELMVVQGVAPTGSLTPQECLDLVRERAGIASIPATAENIKLERRREFVGEGMRFWDLVRWGDADILTEDLPEWSSTRTWNESKKYLKHPDDPYRVSKIKHLKTTNVTNHSAVAYYQIESRGKAPLTECWFTYSKYADNNSTPKKITISLNENTSDIYKIELGELAGGIGYLVQFYATNSFGTSCSNSAFLQTPTNISTQGISSTSYNSLTAGGIAAAGDHTEYVSRGLLASRNAYSLLHEEGATVISNDIGPGSGNFECELSGLASNTNYYLRAYVIHEGGGIDYGAYIQITTHSRISTREVTILSHSSLTSGGIIEDDGLTEYVSRGLVATTAYSPPELNNPDQEVIVSDIGPGNGDFECELTGLASNTSYQIRAYGVTENGVVDYGNTISIKTQDKEQLDLLNTSSGTSSKSWVINKAVPGHIGVGPFGGEGTEWFAAEPDFYVGKGLYDDVITFHTDGTYAYDPGVGGTVLVENSVTIVPYANGISYGGGLRGVSVGDVLISDYSFNGVHIVFPEMTVVSYIPSNWVLLNPTYRVVSLTKDELILLMDDDTVNMTWRFVFKPKVADI</sequence>
<keyword evidence="3 6" id="KW-0732">Signal</keyword>
<dbReference type="SUPFAM" id="SSF48452">
    <property type="entry name" value="TPR-like"/>
    <property type="match status" value="1"/>
</dbReference>
<dbReference type="Pfam" id="PF14322">
    <property type="entry name" value="SusD-like_3"/>
    <property type="match status" value="1"/>
</dbReference>
<dbReference type="GO" id="GO:0009279">
    <property type="term" value="C:cell outer membrane"/>
    <property type="evidence" value="ECO:0007669"/>
    <property type="project" value="UniProtKB-SubCell"/>
</dbReference>
<evidence type="ECO:0000256" key="5">
    <source>
        <dbReference type="ARBA" id="ARBA00023237"/>
    </source>
</evidence>
<dbReference type="RefSeq" id="WP_246095603.1">
    <property type="nucleotide sequence ID" value="NZ_FXTB01000007.1"/>
</dbReference>
<feature type="domain" description="RagB/SusD" evidence="7">
    <location>
        <begin position="396"/>
        <end position="538"/>
    </location>
</feature>
<gene>
    <name evidence="9" type="ORF">SAMN06265379_107137</name>
</gene>
<feature type="domain" description="SusD-like N-terminal" evidence="8">
    <location>
        <begin position="144"/>
        <end position="270"/>
    </location>
</feature>
<evidence type="ECO:0000313" key="10">
    <source>
        <dbReference type="Proteomes" id="UP000319040"/>
    </source>
</evidence>
<evidence type="ECO:0000313" key="9">
    <source>
        <dbReference type="EMBL" id="SMO78016.1"/>
    </source>
</evidence>
<reference evidence="9 10" key="1">
    <citation type="submission" date="2017-05" db="EMBL/GenBank/DDBJ databases">
        <authorList>
            <person name="Varghese N."/>
            <person name="Submissions S."/>
        </authorList>
    </citation>
    <scope>NUCLEOTIDE SEQUENCE [LARGE SCALE GENOMIC DNA]</scope>
    <source>
        <strain evidence="9 10">DSM 27040</strain>
    </source>
</reference>
<dbReference type="Proteomes" id="UP000319040">
    <property type="component" value="Unassembled WGS sequence"/>
</dbReference>
<comment type="subcellular location">
    <subcellularLocation>
        <location evidence="1">Cell outer membrane</location>
    </subcellularLocation>
</comment>
<evidence type="ECO:0000259" key="8">
    <source>
        <dbReference type="Pfam" id="PF14322"/>
    </source>
</evidence>
<evidence type="ECO:0000256" key="2">
    <source>
        <dbReference type="ARBA" id="ARBA00006275"/>
    </source>
</evidence>
<keyword evidence="4" id="KW-0472">Membrane</keyword>
<name>A0A521E234_SACCC</name>
<feature type="signal peptide" evidence="6">
    <location>
        <begin position="1"/>
        <end position="21"/>
    </location>
</feature>
<feature type="chain" id="PRO_5022207327" evidence="6">
    <location>
        <begin position="22"/>
        <end position="1016"/>
    </location>
</feature>
<keyword evidence="5" id="KW-0998">Cell outer membrane</keyword>
<dbReference type="EMBL" id="FXTB01000007">
    <property type="protein sequence ID" value="SMO78016.1"/>
    <property type="molecule type" value="Genomic_DNA"/>
</dbReference>
<dbReference type="AlphaFoldDB" id="A0A521E234"/>
<dbReference type="Pfam" id="PF07980">
    <property type="entry name" value="SusD_RagB"/>
    <property type="match status" value="1"/>
</dbReference>
<keyword evidence="10" id="KW-1185">Reference proteome</keyword>